<reference evidence="3" key="1">
    <citation type="submission" date="2021-01" db="EMBL/GenBank/DDBJ databases">
        <authorList>
            <consortium name="Aspergillus puulaauensis MK2 genome sequencing consortium"/>
            <person name="Kazuki M."/>
            <person name="Futagami T."/>
        </authorList>
    </citation>
    <scope>NUCLEOTIDE SEQUENCE</scope>
    <source>
        <strain evidence="3">MK2</strain>
    </source>
</reference>
<proteinExistence type="predicted"/>
<feature type="compositionally biased region" description="Polar residues" evidence="1">
    <location>
        <begin position="32"/>
        <end position="41"/>
    </location>
</feature>
<keyword evidence="4" id="KW-1185">Reference proteome</keyword>
<evidence type="ECO:0000256" key="2">
    <source>
        <dbReference type="SAM" id="Phobius"/>
    </source>
</evidence>
<accession>A0A7R7XWZ0</accession>
<keyword evidence="2" id="KW-1133">Transmembrane helix</keyword>
<reference evidence="3" key="2">
    <citation type="submission" date="2021-02" db="EMBL/GenBank/DDBJ databases">
        <title>Aspergillus puulaauensis MK2 genome sequence.</title>
        <authorList>
            <person name="Futagami T."/>
            <person name="Mori K."/>
            <person name="Kadooka C."/>
            <person name="Tanaka T."/>
        </authorList>
    </citation>
    <scope>NUCLEOTIDE SEQUENCE</scope>
    <source>
        <strain evidence="3">MK2</strain>
    </source>
</reference>
<dbReference type="KEGG" id="apuu:APUU_70825S"/>
<organism evidence="3 4">
    <name type="scientific">Aspergillus puulaauensis</name>
    <dbReference type="NCBI Taxonomy" id="1220207"/>
    <lineage>
        <taxon>Eukaryota</taxon>
        <taxon>Fungi</taxon>
        <taxon>Dikarya</taxon>
        <taxon>Ascomycota</taxon>
        <taxon>Pezizomycotina</taxon>
        <taxon>Eurotiomycetes</taxon>
        <taxon>Eurotiomycetidae</taxon>
        <taxon>Eurotiales</taxon>
        <taxon>Aspergillaceae</taxon>
        <taxon>Aspergillus</taxon>
    </lineage>
</organism>
<keyword evidence="2" id="KW-0472">Membrane</keyword>
<dbReference type="EMBL" id="AP024449">
    <property type="protein sequence ID" value="BCS29255.1"/>
    <property type="molecule type" value="Genomic_DNA"/>
</dbReference>
<dbReference type="GeneID" id="64979252"/>
<gene>
    <name evidence="3" type="ORF">APUU_70825S</name>
</gene>
<name>A0A7R7XWZ0_9EURO</name>
<dbReference type="RefSeq" id="XP_041561441.1">
    <property type="nucleotide sequence ID" value="XM_041695741.1"/>
</dbReference>
<dbReference type="Proteomes" id="UP000654913">
    <property type="component" value="Chromosome 7"/>
</dbReference>
<protein>
    <submittedName>
        <fullName evidence="3">Uncharacterized protein</fullName>
    </submittedName>
</protein>
<evidence type="ECO:0000313" key="4">
    <source>
        <dbReference type="Proteomes" id="UP000654913"/>
    </source>
</evidence>
<evidence type="ECO:0000313" key="3">
    <source>
        <dbReference type="EMBL" id="BCS29255.1"/>
    </source>
</evidence>
<feature type="transmembrane region" description="Helical" evidence="2">
    <location>
        <begin position="121"/>
        <end position="146"/>
    </location>
</feature>
<feature type="region of interest" description="Disordered" evidence="1">
    <location>
        <begin position="25"/>
        <end position="47"/>
    </location>
</feature>
<sequence>MLWWKLLYCFTSHQDNLREDWGLVPAEGKQGPSESRPTTTPYSPPDTWITSGGSSAQQISDMVLLDLPWLTPIKHQLDSAFNECRNQKMNVRSLSAGGVMPGLPSSLNIRYFRQRAQRIRFFLWTLRISLGVGIVTIAVGIVMGVARRIARFALHNVQHSGPDALGVGGCQ</sequence>
<dbReference type="AlphaFoldDB" id="A0A7R7XWZ0"/>
<keyword evidence="2" id="KW-0812">Transmembrane</keyword>
<evidence type="ECO:0000256" key="1">
    <source>
        <dbReference type="SAM" id="MobiDB-lite"/>
    </source>
</evidence>